<accession>A0A699JJD7</accession>
<gene>
    <name evidence="1" type="ORF">Tci_610411</name>
</gene>
<protein>
    <submittedName>
        <fullName evidence="1">Uncharacterized protein</fullName>
    </submittedName>
</protein>
<proteinExistence type="predicted"/>
<name>A0A699JJD7_TANCI</name>
<organism evidence="1">
    <name type="scientific">Tanacetum cinerariifolium</name>
    <name type="common">Dalmatian daisy</name>
    <name type="synonym">Chrysanthemum cinerariifolium</name>
    <dbReference type="NCBI Taxonomy" id="118510"/>
    <lineage>
        <taxon>Eukaryota</taxon>
        <taxon>Viridiplantae</taxon>
        <taxon>Streptophyta</taxon>
        <taxon>Embryophyta</taxon>
        <taxon>Tracheophyta</taxon>
        <taxon>Spermatophyta</taxon>
        <taxon>Magnoliopsida</taxon>
        <taxon>eudicotyledons</taxon>
        <taxon>Gunneridae</taxon>
        <taxon>Pentapetalae</taxon>
        <taxon>asterids</taxon>
        <taxon>campanulids</taxon>
        <taxon>Asterales</taxon>
        <taxon>Asteraceae</taxon>
        <taxon>Asteroideae</taxon>
        <taxon>Anthemideae</taxon>
        <taxon>Anthemidinae</taxon>
        <taxon>Tanacetum</taxon>
    </lineage>
</organism>
<dbReference type="AlphaFoldDB" id="A0A699JJD7"/>
<evidence type="ECO:0000313" key="1">
    <source>
        <dbReference type="EMBL" id="GFA38439.1"/>
    </source>
</evidence>
<dbReference type="EMBL" id="BKCJ010414784">
    <property type="protein sequence ID" value="GFA38439.1"/>
    <property type="molecule type" value="Genomic_DNA"/>
</dbReference>
<comment type="caution">
    <text evidence="1">The sequence shown here is derived from an EMBL/GenBank/DDBJ whole genome shotgun (WGS) entry which is preliminary data.</text>
</comment>
<sequence length="117" mass="12803">MGSTFVGVCDEVDQVFLLDVNFEGAFRSEGDFILGVGKGVLSSWLSSLDDLRYRVRHLNIARFSFCSSDTSGPFGRSLNQDKREGLTSLIDVGDEGGKGEGSLFPLPFSLLFRMKSP</sequence>
<reference evidence="1" key="1">
    <citation type="journal article" date="2019" name="Sci. Rep.">
        <title>Draft genome of Tanacetum cinerariifolium, the natural source of mosquito coil.</title>
        <authorList>
            <person name="Yamashiro T."/>
            <person name="Shiraishi A."/>
            <person name="Satake H."/>
            <person name="Nakayama K."/>
        </authorList>
    </citation>
    <scope>NUCLEOTIDE SEQUENCE</scope>
</reference>